<dbReference type="InterPro" id="IPR010310">
    <property type="entry name" value="T7SS_ESAT-6-like"/>
</dbReference>
<sequence>MMHLDEDSAVGSIAIVREAIDRIDEHLTTLENEAARLQASWDGDARDAFATAMREWDESVRVLRAAAATAGERAHGAVRRFGDFDRRRAGAWA</sequence>
<dbReference type="InterPro" id="IPR036689">
    <property type="entry name" value="ESAT-6-like_sf"/>
</dbReference>
<name>A0ABU3T780_9MICO</name>
<dbReference type="Pfam" id="PF06013">
    <property type="entry name" value="WXG100"/>
    <property type="match status" value="1"/>
</dbReference>
<evidence type="ECO:0000313" key="3">
    <source>
        <dbReference type="EMBL" id="MDU0367140.1"/>
    </source>
</evidence>
<keyword evidence="4" id="KW-1185">Reference proteome</keyword>
<dbReference type="Gene3D" id="1.10.287.1060">
    <property type="entry name" value="ESAT-6-like"/>
    <property type="match status" value="1"/>
</dbReference>
<feature type="coiled-coil region" evidence="2">
    <location>
        <begin position="13"/>
        <end position="40"/>
    </location>
</feature>
<comment type="caution">
    <text evidence="3">The sequence shown here is derived from an EMBL/GenBank/DDBJ whole genome shotgun (WGS) entry which is preliminary data.</text>
</comment>
<dbReference type="EMBL" id="JAWDIS010000001">
    <property type="protein sequence ID" value="MDU0367140.1"/>
    <property type="molecule type" value="Genomic_DNA"/>
</dbReference>
<dbReference type="RefSeq" id="WP_315994327.1">
    <property type="nucleotide sequence ID" value="NZ_JAWDIS010000001.1"/>
</dbReference>
<evidence type="ECO:0000256" key="2">
    <source>
        <dbReference type="SAM" id="Coils"/>
    </source>
</evidence>
<reference evidence="3 4" key="1">
    <citation type="submission" date="2023-09" db="EMBL/GenBank/DDBJ databases">
        <title>Microbacterium fusihabitans sp. nov., Microbacterium phycihabitans sp. nov., and Microbacterium cervinum sp. nov., isolated from dried seaweeds of beach.</title>
        <authorList>
            <person name="Lee S.D."/>
        </authorList>
    </citation>
    <scope>NUCLEOTIDE SEQUENCE [LARGE SCALE GENOMIC DNA]</scope>
    <source>
        <strain evidence="3 4">KSW4-17</strain>
    </source>
</reference>
<dbReference type="NCBIfam" id="TIGR03930">
    <property type="entry name" value="WXG100_ESAT6"/>
    <property type="match status" value="1"/>
</dbReference>
<dbReference type="SUPFAM" id="SSF140453">
    <property type="entry name" value="EsxAB dimer-like"/>
    <property type="match status" value="1"/>
</dbReference>
<accession>A0ABU3T780</accession>
<evidence type="ECO:0000313" key="4">
    <source>
        <dbReference type="Proteomes" id="UP001263371"/>
    </source>
</evidence>
<organism evidence="3 4">
    <name type="scientific">Microbacterium galbum</name>
    <dbReference type="NCBI Taxonomy" id="3075994"/>
    <lineage>
        <taxon>Bacteria</taxon>
        <taxon>Bacillati</taxon>
        <taxon>Actinomycetota</taxon>
        <taxon>Actinomycetes</taxon>
        <taxon>Micrococcales</taxon>
        <taxon>Microbacteriaceae</taxon>
        <taxon>Microbacterium</taxon>
    </lineage>
</organism>
<comment type="similarity">
    <text evidence="1">Belongs to the WXG100 family.</text>
</comment>
<keyword evidence="2" id="KW-0175">Coiled coil</keyword>
<protein>
    <recommendedName>
        <fullName evidence="1">ESAT-6-like protein</fullName>
    </recommendedName>
</protein>
<gene>
    <name evidence="3" type="ORF">RWH45_07925</name>
</gene>
<dbReference type="Proteomes" id="UP001263371">
    <property type="component" value="Unassembled WGS sequence"/>
</dbReference>
<evidence type="ECO:0000256" key="1">
    <source>
        <dbReference type="RuleBase" id="RU362001"/>
    </source>
</evidence>
<proteinExistence type="inferred from homology"/>